<feature type="signal peptide" evidence="5">
    <location>
        <begin position="1"/>
        <end position="33"/>
    </location>
</feature>
<dbReference type="SMART" id="SM00245">
    <property type="entry name" value="TSPc"/>
    <property type="match status" value="1"/>
</dbReference>
<dbReference type="InterPro" id="IPR029045">
    <property type="entry name" value="ClpP/crotonase-like_dom_sf"/>
</dbReference>
<gene>
    <name evidence="7" type="ORF">FE782_07615</name>
</gene>
<dbReference type="Proteomes" id="UP000309676">
    <property type="component" value="Unassembled WGS sequence"/>
</dbReference>
<keyword evidence="5" id="KW-0732">Signal</keyword>
<dbReference type="InterPro" id="IPR041489">
    <property type="entry name" value="PDZ_6"/>
</dbReference>
<dbReference type="SUPFAM" id="SSF52096">
    <property type="entry name" value="ClpP/crotonase"/>
    <property type="match status" value="1"/>
</dbReference>
<reference evidence="7 8" key="1">
    <citation type="submission" date="2019-05" db="EMBL/GenBank/DDBJ databases">
        <authorList>
            <person name="Narsing Rao M.P."/>
            <person name="Li W.J."/>
        </authorList>
    </citation>
    <scope>NUCLEOTIDE SEQUENCE [LARGE SCALE GENOMIC DNA]</scope>
    <source>
        <strain evidence="7 8">SYSU_K30003</strain>
    </source>
</reference>
<feature type="domain" description="PDZ" evidence="6">
    <location>
        <begin position="99"/>
        <end position="152"/>
    </location>
</feature>
<dbReference type="SUPFAM" id="SSF50156">
    <property type="entry name" value="PDZ domain-like"/>
    <property type="match status" value="1"/>
</dbReference>
<protein>
    <submittedName>
        <fullName evidence="7">PDZ domain-containing protein</fullName>
    </submittedName>
</protein>
<dbReference type="PANTHER" id="PTHR32060:SF30">
    <property type="entry name" value="CARBOXY-TERMINAL PROCESSING PROTEASE CTPA"/>
    <property type="match status" value="1"/>
</dbReference>
<evidence type="ECO:0000313" key="8">
    <source>
        <dbReference type="Proteomes" id="UP000309676"/>
    </source>
</evidence>
<dbReference type="AlphaFoldDB" id="A0A5R9GGD4"/>
<evidence type="ECO:0000256" key="4">
    <source>
        <dbReference type="ARBA" id="ARBA00022825"/>
    </source>
</evidence>
<dbReference type="Gene3D" id="3.90.226.10">
    <property type="entry name" value="2-enoyl-CoA Hydratase, Chain A, domain 1"/>
    <property type="match status" value="1"/>
</dbReference>
<dbReference type="RefSeq" id="WP_138193461.1">
    <property type="nucleotide sequence ID" value="NZ_VCIW01000003.1"/>
</dbReference>
<dbReference type="PANTHER" id="PTHR32060">
    <property type="entry name" value="TAIL-SPECIFIC PROTEASE"/>
    <property type="match status" value="1"/>
</dbReference>
<evidence type="ECO:0000313" key="7">
    <source>
        <dbReference type="EMBL" id="TLS53220.1"/>
    </source>
</evidence>
<dbReference type="OrthoDB" id="9812068at2"/>
<feature type="chain" id="PRO_5024351042" evidence="5">
    <location>
        <begin position="34"/>
        <end position="484"/>
    </location>
</feature>
<organism evidence="7 8">
    <name type="scientific">Paenibacillus antri</name>
    <dbReference type="NCBI Taxonomy" id="2582848"/>
    <lineage>
        <taxon>Bacteria</taxon>
        <taxon>Bacillati</taxon>
        <taxon>Bacillota</taxon>
        <taxon>Bacilli</taxon>
        <taxon>Bacillales</taxon>
        <taxon>Paenibacillaceae</taxon>
        <taxon>Paenibacillus</taxon>
    </lineage>
</organism>
<dbReference type="InterPro" id="IPR055210">
    <property type="entry name" value="CtpA/B_N"/>
</dbReference>
<keyword evidence="4" id="KW-0720">Serine protease</keyword>
<evidence type="ECO:0000256" key="5">
    <source>
        <dbReference type="SAM" id="SignalP"/>
    </source>
</evidence>
<evidence type="ECO:0000256" key="2">
    <source>
        <dbReference type="ARBA" id="ARBA00022670"/>
    </source>
</evidence>
<dbReference type="GO" id="GO:0030288">
    <property type="term" value="C:outer membrane-bounded periplasmic space"/>
    <property type="evidence" value="ECO:0007669"/>
    <property type="project" value="TreeGrafter"/>
</dbReference>
<dbReference type="Pfam" id="PF22694">
    <property type="entry name" value="CtpB_N-like"/>
    <property type="match status" value="1"/>
</dbReference>
<proteinExistence type="inferred from homology"/>
<dbReference type="InterPro" id="IPR004447">
    <property type="entry name" value="Peptidase_S41A"/>
</dbReference>
<dbReference type="InterPro" id="IPR001478">
    <property type="entry name" value="PDZ"/>
</dbReference>
<accession>A0A5R9GGD4</accession>
<evidence type="ECO:0000259" key="6">
    <source>
        <dbReference type="PROSITE" id="PS50106"/>
    </source>
</evidence>
<dbReference type="GO" id="GO:0008236">
    <property type="term" value="F:serine-type peptidase activity"/>
    <property type="evidence" value="ECO:0007669"/>
    <property type="project" value="UniProtKB-KW"/>
</dbReference>
<dbReference type="Pfam" id="PF03572">
    <property type="entry name" value="Peptidase_S41"/>
    <property type="match status" value="1"/>
</dbReference>
<evidence type="ECO:0000256" key="1">
    <source>
        <dbReference type="ARBA" id="ARBA00009179"/>
    </source>
</evidence>
<comment type="caution">
    <text evidence="7">The sequence shown here is derived from an EMBL/GenBank/DDBJ whole genome shotgun (WGS) entry which is preliminary data.</text>
</comment>
<dbReference type="Pfam" id="PF07833">
    <property type="entry name" value="Cu_amine_oxidN1"/>
    <property type="match status" value="1"/>
</dbReference>
<dbReference type="GO" id="GO:0004175">
    <property type="term" value="F:endopeptidase activity"/>
    <property type="evidence" value="ECO:0007669"/>
    <property type="project" value="TreeGrafter"/>
</dbReference>
<dbReference type="EMBL" id="VCIW01000003">
    <property type="protein sequence ID" value="TLS53220.1"/>
    <property type="molecule type" value="Genomic_DNA"/>
</dbReference>
<dbReference type="InterPro" id="IPR012854">
    <property type="entry name" value="Cu_amine_oxidase-like_N"/>
</dbReference>
<dbReference type="PROSITE" id="PS50106">
    <property type="entry name" value="PDZ"/>
    <property type="match status" value="1"/>
</dbReference>
<keyword evidence="3" id="KW-0378">Hydrolase</keyword>
<keyword evidence="2" id="KW-0645">Protease</keyword>
<dbReference type="InterPro" id="IPR036034">
    <property type="entry name" value="PDZ_sf"/>
</dbReference>
<keyword evidence="8" id="KW-1185">Reference proteome</keyword>
<dbReference type="SMART" id="SM00228">
    <property type="entry name" value="PDZ"/>
    <property type="match status" value="1"/>
</dbReference>
<comment type="similarity">
    <text evidence="1">Belongs to the peptidase S41A family.</text>
</comment>
<dbReference type="CDD" id="cd07560">
    <property type="entry name" value="Peptidase_S41_CPP"/>
    <property type="match status" value="1"/>
</dbReference>
<dbReference type="InterPro" id="IPR005151">
    <property type="entry name" value="Tail-specific_protease"/>
</dbReference>
<dbReference type="GO" id="GO:0006508">
    <property type="term" value="P:proteolysis"/>
    <property type="evidence" value="ECO:0007669"/>
    <property type="project" value="UniProtKB-KW"/>
</dbReference>
<evidence type="ECO:0000256" key="3">
    <source>
        <dbReference type="ARBA" id="ARBA00022801"/>
    </source>
</evidence>
<dbReference type="Gene3D" id="2.30.42.10">
    <property type="match status" value="1"/>
</dbReference>
<sequence length="484" mass="50606">MKKLHGMGTWRRWTRLAALTAALTLPLPAVAVAATPAEQLNEVFGYIEDLHVSGTSGEALRDAAIRGMLDELNDPYTAYYDEAMWKSLHDAYEQVMVGIGIQYAQTDEGLRILRVYADSAAEDAGLRAGDVVVGVGGKAVKSHPLEEITNDLLGPAGTEAKLDVLDGASRKKKTVVVTRRAFHIPSVTYELMDGGVGYIRIDSFSSDTAARFGDAMWTFANEPSLAAIVVDVRGNPGGYLDAARSVSSFFIEEGPLLHTIDRNGVEVALEIEGGGKVGLPVAVLVDGNSASASEVFAGAMQDYGVGTIVGAKTFGKGSVQQLIELQGGGGLKVTIEHYLTPKMNPVNGVGITPDAAATHPLDATVTALREVGIANVRAELRSYETVVNGATFGHVINVVREGGRVYVPSQALAALSGGDAKWDGATSAVTIDGGGRTAAFAAGSGLLLKDGTGYIDVGAFAKAFPNATAKSSRSTVVLEWSDHG</sequence>
<name>A0A5R9GGD4_9BACL</name>
<dbReference type="GO" id="GO:0007165">
    <property type="term" value="P:signal transduction"/>
    <property type="evidence" value="ECO:0007669"/>
    <property type="project" value="TreeGrafter"/>
</dbReference>
<dbReference type="NCBIfam" id="TIGR00225">
    <property type="entry name" value="prc"/>
    <property type="match status" value="1"/>
</dbReference>
<dbReference type="Gene3D" id="3.30.750.44">
    <property type="match status" value="1"/>
</dbReference>
<dbReference type="Pfam" id="PF17820">
    <property type="entry name" value="PDZ_6"/>
    <property type="match status" value="1"/>
</dbReference>